<evidence type="ECO:0000256" key="5">
    <source>
        <dbReference type="ARBA" id="ARBA00023242"/>
    </source>
</evidence>
<evidence type="ECO:0000256" key="6">
    <source>
        <dbReference type="SAM" id="MobiDB-lite"/>
    </source>
</evidence>
<evidence type="ECO:0000256" key="3">
    <source>
        <dbReference type="ARBA" id="ARBA00023015"/>
    </source>
</evidence>
<dbReference type="PANTHER" id="PTHR16223:SF367">
    <property type="entry name" value="OS03G0279500 PROTEIN"/>
    <property type="match status" value="1"/>
</dbReference>
<gene>
    <name evidence="7" type="ORF">M6B38_333840</name>
</gene>
<comment type="similarity">
    <text evidence="2">Belongs to the bHLH protein family.</text>
</comment>
<sequence>MLRFFEPELVSSASNRLRFEIGRNDAVLPLLSSSLLANNFASNVSPGIERLNGSLLMSSSTQGCDTFQSKNTLFSSTPSINPLPAGQATPMASTDHAMDMSKYNAQTDARKQRRVRTTDQPTSARESKRQKASTCNANKQRNASPIDESSQQQLMGAQGAAKKSQKLGDKITALQQMVSPFGKTDTASVLQEAGVCIKVLHEQIRVLSTPYFGLQPPPALPGSAGMELGLRERGLCVVPITSTIEKLSNREPIDSFVLERLGWGAGIRHH</sequence>
<dbReference type="GO" id="GO:0005634">
    <property type="term" value="C:nucleus"/>
    <property type="evidence" value="ECO:0007669"/>
    <property type="project" value="UniProtKB-SubCell"/>
</dbReference>
<evidence type="ECO:0000313" key="8">
    <source>
        <dbReference type="Proteomes" id="UP001140949"/>
    </source>
</evidence>
<dbReference type="GO" id="GO:0000978">
    <property type="term" value="F:RNA polymerase II cis-regulatory region sequence-specific DNA binding"/>
    <property type="evidence" value="ECO:0007669"/>
    <property type="project" value="TreeGrafter"/>
</dbReference>
<evidence type="ECO:0000256" key="1">
    <source>
        <dbReference type="ARBA" id="ARBA00004123"/>
    </source>
</evidence>
<dbReference type="CDD" id="cd11393">
    <property type="entry name" value="bHLH_AtbHLH_like"/>
    <property type="match status" value="1"/>
</dbReference>
<comment type="subcellular location">
    <subcellularLocation>
        <location evidence="1">Nucleus</location>
    </subcellularLocation>
</comment>
<dbReference type="EMBL" id="JANAVB010014200">
    <property type="protein sequence ID" value="KAJ6834659.1"/>
    <property type="molecule type" value="Genomic_DNA"/>
</dbReference>
<protein>
    <submittedName>
        <fullName evidence="7">Transcription factor bHLH112-like</fullName>
    </submittedName>
</protein>
<keyword evidence="5" id="KW-0539">Nucleus</keyword>
<dbReference type="InterPro" id="IPR045239">
    <property type="entry name" value="bHLH95_bHLH"/>
</dbReference>
<feature type="compositionally biased region" description="Polar residues" evidence="6">
    <location>
        <begin position="132"/>
        <end position="155"/>
    </location>
</feature>
<organism evidence="7 8">
    <name type="scientific">Iris pallida</name>
    <name type="common">Sweet iris</name>
    <dbReference type="NCBI Taxonomy" id="29817"/>
    <lineage>
        <taxon>Eukaryota</taxon>
        <taxon>Viridiplantae</taxon>
        <taxon>Streptophyta</taxon>
        <taxon>Embryophyta</taxon>
        <taxon>Tracheophyta</taxon>
        <taxon>Spermatophyta</taxon>
        <taxon>Magnoliopsida</taxon>
        <taxon>Liliopsida</taxon>
        <taxon>Asparagales</taxon>
        <taxon>Iridaceae</taxon>
        <taxon>Iridoideae</taxon>
        <taxon>Irideae</taxon>
        <taxon>Iris</taxon>
    </lineage>
</organism>
<accession>A0AAX6H0W0</accession>
<dbReference type="Proteomes" id="UP001140949">
    <property type="component" value="Unassembled WGS sequence"/>
</dbReference>
<dbReference type="PANTHER" id="PTHR16223">
    <property type="entry name" value="TRANSCRIPTION FACTOR BHLH83-RELATED"/>
    <property type="match status" value="1"/>
</dbReference>
<proteinExistence type="inferred from homology"/>
<keyword evidence="8" id="KW-1185">Reference proteome</keyword>
<dbReference type="InterPro" id="IPR045843">
    <property type="entry name" value="IND-like"/>
</dbReference>
<dbReference type="GO" id="GO:0046983">
    <property type="term" value="F:protein dimerization activity"/>
    <property type="evidence" value="ECO:0007669"/>
    <property type="project" value="InterPro"/>
</dbReference>
<keyword evidence="3" id="KW-0805">Transcription regulation</keyword>
<comment type="caution">
    <text evidence="7">The sequence shown here is derived from an EMBL/GenBank/DDBJ whole genome shotgun (WGS) entry which is preliminary data.</text>
</comment>
<dbReference type="AlphaFoldDB" id="A0AAX6H0W0"/>
<dbReference type="InterPro" id="IPR036638">
    <property type="entry name" value="HLH_DNA-bd_sf"/>
</dbReference>
<evidence type="ECO:0000256" key="4">
    <source>
        <dbReference type="ARBA" id="ARBA00023163"/>
    </source>
</evidence>
<dbReference type="SUPFAM" id="SSF47459">
    <property type="entry name" value="HLH, helix-loop-helix DNA-binding domain"/>
    <property type="match status" value="1"/>
</dbReference>
<evidence type="ECO:0000256" key="2">
    <source>
        <dbReference type="ARBA" id="ARBA00005510"/>
    </source>
</evidence>
<keyword evidence="4" id="KW-0804">Transcription</keyword>
<evidence type="ECO:0000313" key="7">
    <source>
        <dbReference type="EMBL" id="KAJ6834659.1"/>
    </source>
</evidence>
<dbReference type="GO" id="GO:0000981">
    <property type="term" value="F:DNA-binding transcription factor activity, RNA polymerase II-specific"/>
    <property type="evidence" value="ECO:0007669"/>
    <property type="project" value="TreeGrafter"/>
</dbReference>
<reference evidence="7" key="1">
    <citation type="journal article" date="2023" name="GigaByte">
        <title>Genome assembly of the bearded iris, Iris pallida Lam.</title>
        <authorList>
            <person name="Bruccoleri R.E."/>
            <person name="Oakeley E.J."/>
            <person name="Faust A.M.E."/>
            <person name="Altorfer M."/>
            <person name="Dessus-Babus S."/>
            <person name="Burckhardt D."/>
            <person name="Oertli M."/>
            <person name="Naumann U."/>
            <person name="Petersen F."/>
            <person name="Wong J."/>
        </authorList>
    </citation>
    <scope>NUCLEOTIDE SEQUENCE</scope>
    <source>
        <strain evidence="7">GSM-AAB239-AS_SAM_17_03QT</strain>
    </source>
</reference>
<reference evidence="7" key="2">
    <citation type="submission" date="2023-04" db="EMBL/GenBank/DDBJ databases">
        <authorList>
            <person name="Bruccoleri R.E."/>
            <person name="Oakeley E.J."/>
            <person name="Faust A.-M."/>
            <person name="Dessus-Babus S."/>
            <person name="Altorfer M."/>
            <person name="Burckhardt D."/>
            <person name="Oertli M."/>
            <person name="Naumann U."/>
            <person name="Petersen F."/>
            <person name="Wong J."/>
        </authorList>
    </citation>
    <scope>NUCLEOTIDE SEQUENCE</scope>
    <source>
        <strain evidence="7">GSM-AAB239-AS_SAM_17_03QT</strain>
        <tissue evidence="7">Leaf</tissue>
    </source>
</reference>
<name>A0AAX6H0W0_IRIPA</name>
<feature type="region of interest" description="Disordered" evidence="6">
    <location>
        <begin position="104"/>
        <end position="160"/>
    </location>
</feature>